<reference evidence="1 2" key="1">
    <citation type="submission" date="2017-03" db="EMBL/GenBank/DDBJ databases">
        <title>Genome of the blue death feigning beetle - Asbolus verrucosus.</title>
        <authorList>
            <person name="Rider S.D."/>
        </authorList>
    </citation>
    <scope>NUCLEOTIDE SEQUENCE [LARGE SCALE GENOMIC DNA]</scope>
    <source>
        <strain evidence="1">Butters</strain>
        <tissue evidence="1">Head and leg muscle</tissue>
    </source>
</reference>
<comment type="caution">
    <text evidence="1">The sequence shown here is derived from an EMBL/GenBank/DDBJ whole genome shotgun (WGS) entry which is preliminary data.</text>
</comment>
<organism evidence="1 2">
    <name type="scientific">Asbolus verrucosus</name>
    <name type="common">Desert ironclad beetle</name>
    <dbReference type="NCBI Taxonomy" id="1661398"/>
    <lineage>
        <taxon>Eukaryota</taxon>
        <taxon>Metazoa</taxon>
        <taxon>Ecdysozoa</taxon>
        <taxon>Arthropoda</taxon>
        <taxon>Hexapoda</taxon>
        <taxon>Insecta</taxon>
        <taxon>Pterygota</taxon>
        <taxon>Neoptera</taxon>
        <taxon>Endopterygota</taxon>
        <taxon>Coleoptera</taxon>
        <taxon>Polyphaga</taxon>
        <taxon>Cucujiformia</taxon>
        <taxon>Tenebrionidae</taxon>
        <taxon>Pimeliinae</taxon>
        <taxon>Asbolus</taxon>
    </lineage>
</organism>
<proteinExistence type="predicted"/>
<feature type="non-terminal residue" evidence="1">
    <location>
        <position position="1"/>
    </location>
</feature>
<evidence type="ECO:0000313" key="2">
    <source>
        <dbReference type="Proteomes" id="UP000292052"/>
    </source>
</evidence>
<dbReference type="Proteomes" id="UP000292052">
    <property type="component" value="Unassembled WGS sequence"/>
</dbReference>
<keyword evidence="2" id="KW-1185">Reference proteome</keyword>
<accession>A0A482VEN3</accession>
<evidence type="ECO:0000313" key="1">
    <source>
        <dbReference type="EMBL" id="RZB73455.1"/>
    </source>
</evidence>
<protein>
    <submittedName>
        <fullName evidence="1">Uncharacterized protein</fullName>
    </submittedName>
</protein>
<gene>
    <name evidence="1" type="ORF">BDFB_008515</name>
</gene>
<name>A0A482VEN3_ASBVE</name>
<sequence length="91" mass="9716">KVGAGVGVEVISGCDCGGCVCFRHECGGPGEIAPFHCRTVGSQKLCGDRVHGNSHTKRGQAIQTATVLPTASFTRTPLYYRLSFAFEKTKR</sequence>
<dbReference type="OrthoDB" id="10315335at2759"/>
<dbReference type="EMBL" id="QDEB01108954">
    <property type="protein sequence ID" value="RZB73455.1"/>
    <property type="molecule type" value="Genomic_DNA"/>
</dbReference>
<dbReference type="AlphaFoldDB" id="A0A482VEN3"/>